<feature type="transmembrane region" description="Helical" evidence="8">
    <location>
        <begin position="272"/>
        <end position="291"/>
    </location>
</feature>
<evidence type="ECO:0000256" key="6">
    <source>
        <dbReference type="ARBA" id="ARBA00022989"/>
    </source>
</evidence>
<feature type="transmembrane region" description="Helical" evidence="8">
    <location>
        <begin position="339"/>
        <end position="372"/>
    </location>
</feature>
<dbReference type="GO" id="GO:0055085">
    <property type="term" value="P:transmembrane transport"/>
    <property type="evidence" value="ECO:0007669"/>
    <property type="project" value="TreeGrafter"/>
</dbReference>
<evidence type="ECO:0000256" key="1">
    <source>
        <dbReference type="ARBA" id="ARBA00004651"/>
    </source>
</evidence>
<evidence type="ECO:0000256" key="5">
    <source>
        <dbReference type="ARBA" id="ARBA00022692"/>
    </source>
</evidence>
<evidence type="ECO:0000313" key="9">
    <source>
        <dbReference type="EMBL" id="KAE9628744.1"/>
    </source>
</evidence>
<comment type="subcellular location">
    <subcellularLocation>
        <location evidence="1">Cell membrane</location>
        <topology evidence="1">Multi-pass membrane protein</topology>
    </subcellularLocation>
</comment>
<keyword evidence="6 8" id="KW-1133">Transmembrane helix</keyword>
<dbReference type="PANTHER" id="PTHR21716">
    <property type="entry name" value="TRANSMEMBRANE PROTEIN"/>
    <property type="match status" value="1"/>
</dbReference>
<keyword evidence="7 8" id="KW-0472">Membrane</keyword>
<dbReference type="PANTHER" id="PTHR21716:SF53">
    <property type="entry name" value="PERMEASE PERM-RELATED"/>
    <property type="match status" value="1"/>
</dbReference>
<comment type="caution">
    <text evidence="9">The sequence shown here is derived from an EMBL/GenBank/DDBJ whole genome shotgun (WGS) entry which is preliminary data.</text>
</comment>
<dbReference type="GO" id="GO:0005886">
    <property type="term" value="C:plasma membrane"/>
    <property type="evidence" value="ECO:0007669"/>
    <property type="project" value="UniProtKB-SubCell"/>
</dbReference>
<comment type="similarity">
    <text evidence="2">Belongs to the autoinducer-2 exporter (AI-2E) (TC 2.A.86) family.</text>
</comment>
<protein>
    <submittedName>
        <fullName evidence="9">AI-2E family transporter</fullName>
    </submittedName>
</protein>
<keyword evidence="3" id="KW-0813">Transport</keyword>
<evidence type="ECO:0000256" key="3">
    <source>
        <dbReference type="ARBA" id="ARBA00022448"/>
    </source>
</evidence>
<name>A0A7C8HD09_9FIRM</name>
<sequence length="389" mass="43936">MKKMPWDDKYFKIGLHAFLVLAMTVLFEKIVGNVTIIVKYVSYFFEKLVHILMPFIYGFFIAYILSPAINKVEFWLQQLDKRKGYSRLRRILSILVVYVTVFGFLSLVFIYVLPQIYHSIVDLFQKAPGSLANLERNLDELLASYSSLTSYDLKSIIDNNIDPLIQKSSLILNQLLTYIVNSALGITSGFINILLGLMIGFYLLNEKEGFIKKSKETIYAIFNMQTANKILSIAKESHMMFNKFFVGKFIDSLIIGILCFIGMLFLKNPYALLLSVIVGITNMIPYFGPFIGAIPAILITLLISPVDALWVSLFIFALQQFDGIILGPKILGDSTGLSPFWVIFSIIVGGALLGVLGMLIGVPTFAVIRTLFNKWVEKRLKKKGLLKDI</sequence>
<organism evidence="9 10">
    <name type="scientific">Defluviitalea raffinosedens</name>
    <dbReference type="NCBI Taxonomy" id="1450156"/>
    <lineage>
        <taxon>Bacteria</taxon>
        <taxon>Bacillati</taxon>
        <taxon>Bacillota</taxon>
        <taxon>Clostridia</taxon>
        <taxon>Lachnospirales</taxon>
        <taxon>Defluviitaleaceae</taxon>
        <taxon>Defluviitalea</taxon>
    </lineage>
</organism>
<dbReference type="OrthoDB" id="9793390at2"/>
<dbReference type="Pfam" id="PF01594">
    <property type="entry name" value="AI-2E_transport"/>
    <property type="match status" value="1"/>
</dbReference>
<reference evidence="9 10" key="1">
    <citation type="submission" date="2019-12" db="EMBL/GenBank/DDBJ databases">
        <title>Defluviitalea raffinosedens, isolated from a biogas fermenter, genome sequencing and characterization.</title>
        <authorList>
            <person name="Rettenmaier R."/>
            <person name="Schneider M."/>
            <person name="Neuhaus K."/>
            <person name="Liebl W."/>
            <person name="Zverlov V."/>
        </authorList>
    </citation>
    <scope>NUCLEOTIDE SEQUENCE [LARGE SCALE GENOMIC DNA]</scope>
    <source>
        <strain evidence="9 10">249c-K6</strain>
    </source>
</reference>
<dbReference type="EMBL" id="WSLF01000019">
    <property type="protein sequence ID" value="KAE9628744.1"/>
    <property type="molecule type" value="Genomic_DNA"/>
</dbReference>
<keyword evidence="5 8" id="KW-0812">Transmembrane</keyword>
<feature type="transmembrane region" description="Helical" evidence="8">
    <location>
        <begin position="91"/>
        <end position="113"/>
    </location>
</feature>
<feature type="transmembrane region" description="Helical" evidence="8">
    <location>
        <begin position="178"/>
        <end position="204"/>
    </location>
</feature>
<gene>
    <name evidence="9" type="ORF">GND95_13650</name>
</gene>
<evidence type="ECO:0000256" key="8">
    <source>
        <dbReference type="SAM" id="Phobius"/>
    </source>
</evidence>
<accession>A0A7C8HD09</accession>
<feature type="transmembrane region" description="Helical" evidence="8">
    <location>
        <begin position="51"/>
        <end position="70"/>
    </location>
</feature>
<evidence type="ECO:0000256" key="2">
    <source>
        <dbReference type="ARBA" id="ARBA00009773"/>
    </source>
</evidence>
<feature type="transmembrane region" description="Helical" evidence="8">
    <location>
        <begin position="245"/>
        <end position="266"/>
    </location>
</feature>
<evidence type="ECO:0000256" key="7">
    <source>
        <dbReference type="ARBA" id="ARBA00023136"/>
    </source>
</evidence>
<keyword evidence="4" id="KW-1003">Cell membrane</keyword>
<keyword evidence="10" id="KW-1185">Reference proteome</keyword>
<evidence type="ECO:0000313" key="10">
    <source>
        <dbReference type="Proteomes" id="UP000483018"/>
    </source>
</evidence>
<dbReference type="InterPro" id="IPR002549">
    <property type="entry name" value="AI-2E-like"/>
</dbReference>
<dbReference type="AlphaFoldDB" id="A0A7C8HD09"/>
<dbReference type="Proteomes" id="UP000483018">
    <property type="component" value="Unassembled WGS sequence"/>
</dbReference>
<feature type="transmembrane region" description="Helical" evidence="8">
    <location>
        <begin position="298"/>
        <end position="319"/>
    </location>
</feature>
<evidence type="ECO:0000256" key="4">
    <source>
        <dbReference type="ARBA" id="ARBA00022475"/>
    </source>
</evidence>
<proteinExistence type="inferred from homology"/>